<feature type="binding site" evidence="12 14">
    <location>
        <begin position="349"/>
        <end position="352"/>
    </location>
    <ligand>
        <name>ATP</name>
        <dbReference type="ChEBI" id="CHEBI:30616"/>
    </ligand>
</feature>
<dbReference type="SUPFAM" id="SSF55681">
    <property type="entry name" value="Class II aaRS and biotin synthetases"/>
    <property type="match status" value="1"/>
</dbReference>
<dbReference type="InterPro" id="IPR006195">
    <property type="entry name" value="aa-tRNA-synth_II"/>
</dbReference>
<feature type="binding site" evidence="13">
    <location>
        <position position="231"/>
    </location>
    <ligand>
        <name>L-serine</name>
        <dbReference type="ChEBI" id="CHEBI:33384"/>
    </ligand>
</feature>
<dbReference type="InterPro" id="IPR045864">
    <property type="entry name" value="aa-tRNA-synth_II/BPL/LPL"/>
</dbReference>
<dbReference type="GO" id="GO:0004828">
    <property type="term" value="F:serine-tRNA ligase activity"/>
    <property type="evidence" value="ECO:0007669"/>
    <property type="project" value="UniProtKB-UniRule"/>
</dbReference>
<evidence type="ECO:0000256" key="6">
    <source>
        <dbReference type="ARBA" id="ARBA00022741"/>
    </source>
</evidence>
<dbReference type="OrthoDB" id="9804647at2"/>
<dbReference type="PRINTS" id="PR00981">
    <property type="entry name" value="TRNASYNTHSER"/>
</dbReference>
<dbReference type="InterPro" id="IPR042103">
    <property type="entry name" value="SerRS_1_N_sf"/>
</dbReference>
<evidence type="ECO:0000313" key="18">
    <source>
        <dbReference type="Proteomes" id="UP000219439"/>
    </source>
</evidence>
<feature type="binding site" evidence="12">
    <location>
        <position position="385"/>
    </location>
    <ligand>
        <name>L-serine</name>
        <dbReference type="ChEBI" id="CHEBI:33384"/>
    </ligand>
</feature>
<evidence type="ECO:0000256" key="10">
    <source>
        <dbReference type="ARBA" id="ARBA00047929"/>
    </source>
</evidence>
<dbReference type="GO" id="GO:0005737">
    <property type="term" value="C:cytoplasm"/>
    <property type="evidence" value="ECO:0007669"/>
    <property type="project" value="UniProtKB-SubCell"/>
</dbReference>
<dbReference type="Gene3D" id="3.30.930.10">
    <property type="entry name" value="Bira Bifunctional Protein, Domain 2"/>
    <property type="match status" value="1"/>
</dbReference>
<dbReference type="InterPro" id="IPR010978">
    <property type="entry name" value="tRNA-bd_arm"/>
</dbReference>
<keyword evidence="8 12" id="KW-0648">Protein biosynthesis</keyword>
<dbReference type="UniPathway" id="UPA00906">
    <property type="reaction ID" value="UER00895"/>
</dbReference>
<evidence type="ECO:0000256" key="15">
    <source>
        <dbReference type="SAM" id="MobiDB-lite"/>
    </source>
</evidence>
<evidence type="ECO:0000256" key="11">
    <source>
        <dbReference type="ARBA" id="ARBA00048823"/>
    </source>
</evidence>
<comment type="catalytic activity">
    <reaction evidence="11 12">
        <text>tRNA(Ser) + L-serine + ATP = L-seryl-tRNA(Ser) + AMP + diphosphate + H(+)</text>
        <dbReference type="Rhea" id="RHEA:12292"/>
        <dbReference type="Rhea" id="RHEA-COMP:9669"/>
        <dbReference type="Rhea" id="RHEA-COMP:9703"/>
        <dbReference type="ChEBI" id="CHEBI:15378"/>
        <dbReference type="ChEBI" id="CHEBI:30616"/>
        <dbReference type="ChEBI" id="CHEBI:33019"/>
        <dbReference type="ChEBI" id="CHEBI:33384"/>
        <dbReference type="ChEBI" id="CHEBI:78442"/>
        <dbReference type="ChEBI" id="CHEBI:78533"/>
        <dbReference type="ChEBI" id="CHEBI:456215"/>
        <dbReference type="EC" id="6.1.1.11"/>
    </reaction>
</comment>
<dbReference type="InterPro" id="IPR033729">
    <property type="entry name" value="SerRS_core"/>
</dbReference>
<feature type="binding site" evidence="12 14">
    <location>
        <begin position="262"/>
        <end position="264"/>
    </location>
    <ligand>
        <name>ATP</name>
        <dbReference type="ChEBI" id="CHEBI:30616"/>
    </ligand>
</feature>
<dbReference type="Pfam" id="PF02403">
    <property type="entry name" value="Seryl_tRNA_N"/>
    <property type="match status" value="1"/>
</dbReference>
<dbReference type="NCBIfam" id="TIGR00414">
    <property type="entry name" value="serS"/>
    <property type="match status" value="1"/>
</dbReference>
<comment type="catalytic activity">
    <reaction evidence="10 12">
        <text>tRNA(Sec) + L-serine + ATP = L-seryl-tRNA(Sec) + AMP + diphosphate + H(+)</text>
        <dbReference type="Rhea" id="RHEA:42580"/>
        <dbReference type="Rhea" id="RHEA-COMP:9742"/>
        <dbReference type="Rhea" id="RHEA-COMP:10128"/>
        <dbReference type="ChEBI" id="CHEBI:15378"/>
        <dbReference type="ChEBI" id="CHEBI:30616"/>
        <dbReference type="ChEBI" id="CHEBI:33019"/>
        <dbReference type="ChEBI" id="CHEBI:33384"/>
        <dbReference type="ChEBI" id="CHEBI:78442"/>
        <dbReference type="ChEBI" id="CHEBI:78533"/>
        <dbReference type="ChEBI" id="CHEBI:456215"/>
        <dbReference type="EC" id="6.1.1.11"/>
    </reaction>
</comment>
<accession>A0A285NEN8</accession>
<dbReference type="GO" id="GO:0006434">
    <property type="term" value="P:seryl-tRNA aminoacylation"/>
    <property type="evidence" value="ECO:0007669"/>
    <property type="project" value="UniProtKB-UniRule"/>
</dbReference>
<dbReference type="InterPro" id="IPR002317">
    <property type="entry name" value="Ser-tRNA-ligase_type_1"/>
</dbReference>
<comment type="similarity">
    <text evidence="3 12">Belongs to the class-II aminoacyl-tRNA synthetase family. Type-1 seryl-tRNA synthetase subfamily.</text>
</comment>
<dbReference type="Gene3D" id="1.10.287.40">
    <property type="entry name" value="Serine-tRNA synthetase, tRNA binding domain"/>
    <property type="match status" value="1"/>
</dbReference>
<comment type="caution">
    <text evidence="12">Lacks conserved residue(s) required for the propagation of feature annotation.</text>
</comment>
<feature type="region of interest" description="Disordered" evidence="15">
    <location>
        <begin position="46"/>
        <end position="65"/>
    </location>
</feature>
<evidence type="ECO:0000313" key="17">
    <source>
        <dbReference type="EMBL" id="SNZ07738.1"/>
    </source>
</evidence>
<dbReference type="EC" id="6.1.1.11" evidence="12"/>
<evidence type="ECO:0000256" key="4">
    <source>
        <dbReference type="ARBA" id="ARBA00022490"/>
    </source>
</evidence>
<dbReference type="InterPro" id="IPR002314">
    <property type="entry name" value="aa-tRNA-synt_IIb"/>
</dbReference>
<dbReference type="Pfam" id="PF00587">
    <property type="entry name" value="tRNA-synt_2b"/>
    <property type="match status" value="1"/>
</dbReference>
<evidence type="ECO:0000256" key="1">
    <source>
        <dbReference type="ARBA" id="ARBA00004496"/>
    </source>
</evidence>
<keyword evidence="9 12" id="KW-0030">Aminoacyl-tRNA synthetase</keyword>
<dbReference type="SUPFAM" id="SSF46589">
    <property type="entry name" value="tRNA-binding arm"/>
    <property type="match status" value="1"/>
</dbReference>
<comment type="subunit">
    <text evidence="12">Homodimer. The tRNA molecule binds across the dimer.</text>
</comment>
<keyword evidence="6 12" id="KW-0547">Nucleotide-binding</keyword>
<dbReference type="GO" id="GO:0005524">
    <property type="term" value="F:ATP binding"/>
    <property type="evidence" value="ECO:0007669"/>
    <property type="project" value="UniProtKB-UniRule"/>
</dbReference>
<evidence type="ECO:0000256" key="13">
    <source>
        <dbReference type="PIRSR" id="PIRSR001529-1"/>
    </source>
</evidence>
<evidence type="ECO:0000256" key="9">
    <source>
        <dbReference type="ARBA" id="ARBA00023146"/>
    </source>
</evidence>
<evidence type="ECO:0000256" key="3">
    <source>
        <dbReference type="ARBA" id="ARBA00010728"/>
    </source>
</evidence>
<protein>
    <recommendedName>
        <fullName evidence="12">Serine--tRNA ligase</fullName>
        <ecNumber evidence="12">6.1.1.11</ecNumber>
    </recommendedName>
    <alternativeName>
        <fullName evidence="12">Seryl-tRNA synthetase</fullName>
        <shortName evidence="12">SerRS</shortName>
    </alternativeName>
    <alternativeName>
        <fullName evidence="12">Seryl-tRNA(Ser/Sec) synthetase</fullName>
    </alternativeName>
</protein>
<evidence type="ECO:0000256" key="14">
    <source>
        <dbReference type="PIRSR" id="PIRSR001529-2"/>
    </source>
</evidence>
<organism evidence="17 18">
    <name type="scientific">Cohaesibacter gelatinilyticus</name>
    <dbReference type="NCBI Taxonomy" id="372072"/>
    <lineage>
        <taxon>Bacteria</taxon>
        <taxon>Pseudomonadati</taxon>
        <taxon>Pseudomonadota</taxon>
        <taxon>Alphaproteobacteria</taxon>
        <taxon>Hyphomicrobiales</taxon>
        <taxon>Cohaesibacteraceae</taxon>
    </lineage>
</organism>
<evidence type="ECO:0000256" key="2">
    <source>
        <dbReference type="ARBA" id="ARBA00005045"/>
    </source>
</evidence>
<keyword evidence="4 12" id="KW-0963">Cytoplasm</keyword>
<evidence type="ECO:0000259" key="16">
    <source>
        <dbReference type="PROSITE" id="PS50862"/>
    </source>
</evidence>
<keyword evidence="18" id="KW-1185">Reference proteome</keyword>
<evidence type="ECO:0000256" key="5">
    <source>
        <dbReference type="ARBA" id="ARBA00022598"/>
    </source>
</evidence>
<reference evidence="17 18" key="1">
    <citation type="submission" date="2017-09" db="EMBL/GenBank/DDBJ databases">
        <authorList>
            <person name="Ehlers B."/>
            <person name="Leendertz F.H."/>
        </authorList>
    </citation>
    <scope>NUCLEOTIDE SEQUENCE [LARGE SCALE GENOMIC DNA]</scope>
    <source>
        <strain evidence="17 18">DSM 18289</strain>
    </source>
</reference>
<feature type="domain" description="Aminoacyl-transfer RNA synthetases class-II family profile" evidence="16">
    <location>
        <begin position="173"/>
        <end position="410"/>
    </location>
</feature>
<feature type="binding site" evidence="12">
    <location>
        <begin position="231"/>
        <end position="233"/>
    </location>
    <ligand>
        <name>L-serine</name>
        <dbReference type="ChEBI" id="CHEBI:33384"/>
    </ligand>
</feature>
<dbReference type="HAMAP" id="MF_00176">
    <property type="entry name" value="Ser_tRNA_synth_type1"/>
    <property type="match status" value="1"/>
</dbReference>
<dbReference type="GO" id="GO:0016260">
    <property type="term" value="P:selenocysteine biosynthetic process"/>
    <property type="evidence" value="ECO:0007669"/>
    <property type="project" value="UniProtKB-UniRule"/>
</dbReference>
<dbReference type="PIRSF" id="PIRSF001529">
    <property type="entry name" value="Ser-tRNA-synth_IIa"/>
    <property type="match status" value="1"/>
</dbReference>
<keyword evidence="7 12" id="KW-0067">ATP-binding</keyword>
<name>A0A285NEN8_9HYPH</name>
<comment type="function">
    <text evidence="12">Catalyzes the attachment of serine to tRNA(Ser). Is also able to aminoacylate tRNA(Sec) with serine, to form the misacylated tRNA L-seryl-tRNA(Sec), which will be further converted into selenocysteinyl-tRNA(Sec).</text>
</comment>
<feature type="binding site" evidence="13">
    <location>
        <position position="262"/>
    </location>
    <ligand>
        <name>L-serine</name>
        <dbReference type="ChEBI" id="CHEBI:33384"/>
    </ligand>
</feature>
<evidence type="ECO:0000256" key="12">
    <source>
        <dbReference type="HAMAP-Rule" id="MF_00176"/>
    </source>
</evidence>
<evidence type="ECO:0000256" key="7">
    <source>
        <dbReference type="ARBA" id="ARBA00022840"/>
    </source>
</evidence>
<dbReference type="RefSeq" id="WP_097152454.1">
    <property type="nucleotide sequence ID" value="NZ_OBEL01000001.1"/>
</dbReference>
<proteinExistence type="inferred from homology"/>
<gene>
    <name evidence="12" type="primary">serS</name>
    <name evidence="17" type="ORF">SAMN06265368_1245</name>
</gene>
<dbReference type="Proteomes" id="UP000219439">
    <property type="component" value="Unassembled WGS sequence"/>
</dbReference>
<comment type="domain">
    <text evidence="12">Consists of two distinct domains, a catalytic core and a N-terminal extension that is involved in tRNA binding.</text>
</comment>
<dbReference type="EMBL" id="OBEL01000001">
    <property type="protein sequence ID" value="SNZ07738.1"/>
    <property type="molecule type" value="Genomic_DNA"/>
</dbReference>
<dbReference type="AlphaFoldDB" id="A0A285NEN8"/>
<comment type="subcellular location">
    <subcellularLocation>
        <location evidence="1 12">Cytoplasm</location>
    </subcellularLocation>
</comment>
<dbReference type="PANTHER" id="PTHR43697:SF1">
    <property type="entry name" value="SERINE--TRNA LIGASE"/>
    <property type="match status" value="1"/>
</dbReference>
<evidence type="ECO:0000256" key="8">
    <source>
        <dbReference type="ARBA" id="ARBA00022917"/>
    </source>
</evidence>
<feature type="binding site" evidence="12 13">
    <location>
        <position position="285"/>
    </location>
    <ligand>
        <name>L-serine</name>
        <dbReference type="ChEBI" id="CHEBI:33384"/>
    </ligand>
</feature>
<dbReference type="CDD" id="cd00770">
    <property type="entry name" value="SerRS_core"/>
    <property type="match status" value="1"/>
</dbReference>
<dbReference type="InterPro" id="IPR015866">
    <property type="entry name" value="Ser-tRNA-synth_1_N"/>
</dbReference>
<comment type="pathway">
    <text evidence="2 12">Aminoacyl-tRNA biosynthesis; selenocysteinyl-tRNA(Sec) biosynthesis; L-seryl-tRNA(Sec) from L-serine and tRNA(Sec): step 1/1.</text>
</comment>
<dbReference type="PANTHER" id="PTHR43697">
    <property type="entry name" value="SERYL-TRNA SYNTHETASE"/>
    <property type="match status" value="1"/>
</dbReference>
<feature type="binding site" evidence="13">
    <location>
        <position position="383"/>
    </location>
    <ligand>
        <name>L-serine</name>
        <dbReference type="ChEBI" id="CHEBI:33384"/>
    </ligand>
</feature>
<keyword evidence="5 12" id="KW-0436">Ligase</keyword>
<dbReference type="PROSITE" id="PS50862">
    <property type="entry name" value="AA_TRNA_LIGASE_II"/>
    <property type="match status" value="1"/>
</dbReference>
<sequence>MFDIKWIRENAEAFDKALVTRGAEASSERLIALDDERIAHVQKLQEAQQRRNSASKEIGKAKGAGDEEKAQALMAEVAELKSFVQTGEAKGKELQEALNEALAALPNIPLEGVPVGEDEEDNILLHSWGDVPSFDFEPKEHYDLGEALGGMDFETAAKLSGSRFVVLRSKLARLERAIGQFMLDLHVNEHGYEEVCVPTLVRSEAMFGTAQLPKFAEDSFHTDDDRWLIPTSEVPLTNLVRESILDADVLPLRFSALSQCFRSEAGSAGRDTRGMLRQHQFSKVEMVSVTDEDNSVAEQERMLGCAEKVLQLLKIPYRVMTLCTGDMGFGARRTFDIEAWLPGQHAYREISSVSTCGDFQARRMNARYRVTGEKAVKYVHTLNGSGVAVGRCLIAVMENYQTEDGSIVIPEVLRPYMGGLEVISTK</sequence>